<accession>A0A6C0F0E5</accession>
<dbReference type="EMBL" id="MN738987">
    <property type="protein sequence ID" value="QHT34143.1"/>
    <property type="molecule type" value="Genomic_DNA"/>
</dbReference>
<reference evidence="2" key="1">
    <citation type="journal article" date="2020" name="Nature">
        <title>Giant virus diversity and host interactions through global metagenomics.</title>
        <authorList>
            <person name="Schulz F."/>
            <person name="Roux S."/>
            <person name="Paez-Espino D."/>
            <person name="Jungbluth S."/>
            <person name="Walsh D.A."/>
            <person name="Denef V.J."/>
            <person name="McMahon K.D."/>
            <person name="Konstantinidis K.T."/>
            <person name="Eloe-Fadrosh E.A."/>
            <person name="Kyrpides N.C."/>
            <person name="Woyke T."/>
        </authorList>
    </citation>
    <scope>NUCLEOTIDE SEQUENCE</scope>
    <source>
        <strain evidence="2">GVMAG-M-3300009161-52</strain>
    </source>
</reference>
<feature type="compositionally biased region" description="Basic and acidic residues" evidence="1">
    <location>
        <begin position="110"/>
        <end position="124"/>
    </location>
</feature>
<feature type="compositionally biased region" description="Polar residues" evidence="1">
    <location>
        <begin position="23"/>
        <end position="38"/>
    </location>
</feature>
<feature type="region of interest" description="Disordered" evidence="1">
    <location>
        <begin position="1"/>
        <end position="150"/>
    </location>
</feature>
<protein>
    <submittedName>
        <fullName evidence="2">Uncharacterized protein</fullName>
    </submittedName>
</protein>
<organism evidence="2">
    <name type="scientific">viral metagenome</name>
    <dbReference type="NCBI Taxonomy" id="1070528"/>
    <lineage>
        <taxon>unclassified sequences</taxon>
        <taxon>metagenomes</taxon>
        <taxon>organismal metagenomes</taxon>
    </lineage>
</organism>
<feature type="compositionally biased region" description="Polar residues" evidence="1">
    <location>
        <begin position="77"/>
        <end position="90"/>
    </location>
</feature>
<evidence type="ECO:0000256" key="1">
    <source>
        <dbReference type="SAM" id="MobiDB-lite"/>
    </source>
</evidence>
<feature type="compositionally biased region" description="Low complexity" evidence="1">
    <location>
        <begin position="64"/>
        <end position="76"/>
    </location>
</feature>
<evidence type="ECO:0000313" key="2">
    <source>
        <dbReference type="EMBL" id="QHT34143.1"/>
    </source>
</evidence>
<feature type="compositionally biased region" description="Low complexity" evidence="1">
    <location>
        <begin position="1"/>
        <end position="13"/>
    </location>
</feature>
<proteinExistence type="predicted"/>
<sequence length="524" mass="58311">MTFRQNQSMNPNPSMNPPNPNSILKQNPPVSIISSTYDPSRVKSAMSQSLRNAPQMPPPPQSYPQPSTTSSSSQPTIFASQTTLGGSKNTIDYREHRPYEPPSNTSTKNYKSDSRNDSRSDSKSMESIINPHPAQTAKMPSGLPVHPNSKEGQNIRITQQYAAQQQAAQQAAQQQATQTIIIQKVSDKIYNHFNVKYPSTIAASGFNKTTIVTIVSQAMKKEPLNEKTISKIIDIIDHKFKTTINSDNRQGIQYDTTNFSMDTDSQISVDKYLENYTNKVTILLDSSNKAIEADLPKKMAPVNDTVVIEPPEPFSEDFPIRDRDKQIDMMIPEIREYAFNIAISSNDRNIVKAPNPNNFTIEFAPAPDGGTGPQVGYIERAFHNIKACELMNVVVLDTSAQPDSSDAGGTSFPYLLLQFDELQNNYYGTNSPLSKAFAILTEYTQRGNYKYYRMVGDSSENTVSKIYNPRINLSKLTTRLLLPDGEPFNFGSAFQNDTSNCCIALGFRITTIQKNLATSFLNNA</sequence>
<name>A0A6C0F0E5_9ZZZZ</name>
<dbReference type="AlphaFoldDB" id="A0A6C0F0E5"/>